<dbReference type="GO" id="GO:0006437">
    <property type="term" value="P:tyrosyl-tRNA aminoacylation"/>
    <property type="evidence" value="ECO:0007669"/>
    <property type="project" value="InterPro"/>
</dbReference>
<reference evidence="12" key="1">
    <citation type="submission" date="2018-07" db="EMBL/GenBank/DDBJ databases">
        <authorList>
            <person name="Quirk P.G."/>
            <person name="Krulwich T.A."/>
        </authorList>
    </citation>
    <scope>NUCLEOTIDE SEQUENCE</scope>
</reference>
<sequence>MTSFRSEFIRAVVARQYLHQCTDLAALDERAAEGPLAAYIGFDCTAPSLHVGSLVSIMLLRRLQQAGHKPIVLMGGGTTKVGDPSGKDEARKLLSDAEIAANMAGIRQVFQRFLSFGDGPTDALMVNNADWLDTLAYIAFLRDYGRHFSVNRMLSFDSVRLRLEREQPLSFLEFNYMVLQSYDFLELSRRNRCVLQMGGSDQWGNIVCGVELARRVNGDTLFGLTTPLITTASGAKMGKTAAGAVWLSGGMFSAYDYWQFWRNTDDADVGRFLRLFTDLDLDEIARLERLEGQELNEAKSVLANEATRLCHGAEAAVAAAETARQTFAAGGIGDDLPVTEVAQAELAAGIPAFELFRRAGLAASNSEARRLIKGGGARLNNQPLADETRIVTVADAGPEALIKLSAGKKRHALVRLAASSGG</sequence>
<dbReference type="HAMAP" id="MF_02006">
    <property type="entry name" value="Tyr_tRNA_synth_type1"/>
    <property type="match status" value="1"/>
</dbReference>
<dbReference type="EC" id="6.1.1.1" evidence="2"/>
<keyword evidence="8" id="KW-0648">Protein biosynthesis</keyword>
<gene>
    <name evidence="12" type="primary">tyrS</name>
    <name evidence="12" type="ORF">DF3PB_4820001</name>
</gene>
<keyword evidence="3" id="KW-0963">Cytoplasm</keyword>
<dbReference type="InterPro" id="IPR002307">
    <property type="entry name" value="Tyr-tRNA-ligase"/>
</dbReference>
<dbReference type="SUPFAM" id="SSF55174">
    <property type="entry name" value="Alpha-L RNA-binding motif"/>
    <property type="match status" value="1"/>
</dbReference>
<dbReference type="CDD" id="cd00805">
    <property type="entry name" value="TyrRS_core"/>
    <property type="match status" value="1"/>
</dbReference>
<dbReference type="NCBIfam" id="TIGR00234">
    <property type="entry name" value="tyrS"/>
    <property type="match status" value="1"/>
</dbReference>
<evidence type="ECO:0000256" key="6">
    <source>
        <dbReference type="ARBA" id="ARBA00022840"/>
    </source>
</evidence>
<dbReference type="SUPFAM" id="SSF52374">
    <property type="entry name" value="Nucleotidylyl transferase"/>
    <property type="match status" value="1"/>
</dbReference>
<dbReference type="InterPro" id="IPR014729">
    <property type="entry name" value="Rossmann-like_a/b/a_fold"/>
</dbReference>
<comment type="catalytic activity">
    <reaction evidence="11">
        <text>tRNA(Tyr) + L-tyrosine + ATP = L-tyrosyl-tRNA(Tyr) + AMP + diphosphate + H(+)</text>
        <dbReference type="Rhea" id="RHEA:10220"/>
        <dbReference type="Rhea" id="RHEA-COMP:9706"/>
        <dbReference type="Rhea" id="RHEA-COMP:9707"/>
        <dbReference type="ChEBI" id="CHEBI:15378"/>
        <dbReference type="ChEBI" id="CHEBI:30616"/>
        <dbReference type="ChEBI" id="CHEBI:33019"/>
        <dbReference type="ChEBI" id="CHEBI:58315"/>
        <dbReference type="ChEBI" id="CHEBI:78442"/>
        <dbReference type="ChEBI" id="CHEBI:78536"/>
        <dbReference type="ChEBI" id="CHEBI:456215"/>
        <dbReference type="EC" id="6.1.1.1"/>
    </reaction>
</comment>
<dbReference type="PANTHER" id="PTHR11766:SF0">
    <property type="entry name" value="TYROSINE--TRNA LIGASE, MITOCHONDRIAL"/>
    <property type="match status" value="1"/>
</dbReference>
<dbReference type="EMBL" id="UIDG01000426">
    <property type="protein sequence ID" value="SUS07666.1"/>
    <property type="molecule type" value="Genomic_DNA"/>
</dbReference>
<dbReference type="CDD" id="cd00165">
    <property type="entry name" value="S4"/>
    <property type="match status" value="1"/>
</dbReference>
<evidence type="ECO:0000313" key="12">
    <source>
        <dbReference type="EMBL" id="SUS07666.1"/>
    </source>
</evidence>
<dbReference type="PANTHER" id="PTHR11766">
    <property type="entry name" value="TYROSYL-TRNA SYNTHETASE"/>
    <property type="match status" value="1"/>
</dbReference>
<evidence type="ECO:0000256" key="2">
    <source>
        <dbReference type="ARBA" id="ARBA00013160"/>
    </source>
</evidence>
<dbReference type="GO" id="GO:0003723">
    <property type="term" value="F:RNA binding"/>
    <property type="evidence" value="ECO:0007669"/>
    <property type="project" value="UniProtKB-KW"/>
</dbReference>
<evidence type="ECO:0000256" key="8">
    <source>
        <dbReference type="ARBA" id="ARBA00022917"/>
    </source>
</evidence>
<evidence type="ECO:0000256" key="4">
    <source>
        <dbReference type="ARBA" id="ARBA00022598"/>
    </source>
</evidence>
<evidence type="ECO:0000256" key="3">
    <source>
        <dbReference type="ARBA" id="ARBA00022490"/>
    </source>
</evidence>
<dbReference type="AlphaFoldDB" id="A0A380TH74"/>
<dbReference type="InterPro" id="IPR024107">
    <property type="entry name" value="Tyr-tRNA-ligase_bac_1"/>
</dbReference>
<keyword evidence="4 12" id="KW-0436">Ligase</keyword>
<evidence type="ECO:0000256" key="5">
    <source>
        <dbReference type="ARBA" id="ARBA00022741"/>
    </source>
</evidence>
<evidence type="ECO:0000256" key="11">
    <source>
        <dbReference type="ARBA" id="ARBA00048248"/>
    </source>
</evidence>
<evidence type="ECO:0000256" key="7">
    <source>
        <dbReference type="ARBA" id="ARBA00022884"/>
    </source>
</evidence>
<dbReference type="Gene3D" id="3.10.290.10">
    <property type="entry name" value="RNA-binding S4 domain"/>
    <property type="match status" value="1"/>
</dbReference>
<keyword evidence="5" id="KW-0547">Nucleotide-binding</keyword>
<accession>A0A380TH74</accession>
<dbReference type="GO" id="GO:0005829">
    <property type="term" value="C:cytosol"/>
    <property type="evidence" value="ECO:0007669"/>
    <property type="project" value="TreeGrafter"/>
</dbReference>
<evidence type="ECO:0000256" key="9">
    <source>
        <dbReference type="ARBA" id="ARBA00023146"/>
    </source>
</evidence>
<dbReference type="PRINTS" id="PR01040">
    <property type="entry name" value="TRNASYNTHTYR"/>
</dbReference>
<evidence type="ECO:0000256" key="10">
    <source>
        <dbReference type="ARBA" id="ARBA00033323"/>
    </source>
</evidence>
<dbReference type="GO" id="GO:0004831">
    <property type="term" value="F:tyrosine-tRNA ligase activity"/>
    <property type="evidence" value="ECO:0007669"/>
    <property type="project" value="UniProtKB-EC"/>
</dbReference>
<proteinExistence type="inferred from homology"/>
<dbReference type="GO" id="GO:0042802">
    <property type="term" value="F:identical protein binding"/>
    <property type="evidence" value="ECO:0007669"/>
    <property type="project" value="UniProtKB-ARBA"/>
</dbReference>
<keyword evidence="7" id="KW-0694">RNA-binding</keyword>
<comment type="subcellular location">
    <subcellularLocation>
        <location evidence="1">Cytoplasm</location>
    </subcellularLocation>
</comment>
<dbReference type="InterPro" id="IPR024088">
    <property type="entry name" value="Tyr-tRNA-ligase_bac-type"/>
</dbReference>
<dbReference type="Gene3D" id="3.40.50.620">
    <property type="entry name" value="HUPs"/>
    <property type="match status" value="1"/>
</dbReference>
<dbReference type="FunFam" id="3.40.50.620:FF:000008">
    <property type="entry name" value="Tyrosine--tRNA ligase"/>
    <property type="match status" value="1"/>
</dbReference>
<keyword evidence="9" id="KW-0030">Aminoacyl-tRNA synthetase</keyword>
<dbReference type="GO" id="GO:0005524">
    <property type="term" value="F:ATP binding"/>
    <property type="evidence" value="ECO:0007669"/>
    <property type="project" value="UniProtKB-KW"/>
</dbReference>
<evidence type="ECO:0000256" key="1">
    <source>
        <dbReference type="ARBA" id="ARBA00004496"/>
    </source>
</evidence>
<dbReference type="PROSITE" id="PS50889">
    <property type="entry name" value="S4"/>
    <property type="match status" value="1"/>
</dbReference>
<organism evidence="12">
    <name type="scientific">metagenome</name>
    <dbReference type="NCBI Taxonomy" id="256318"/>
    <lineage>
        <taxon>unclassified sequences</taxon>
        <taxon>metagenomes</taxon>
    </lineage>
</organism>
<dbReference type="FunFam" id="1.10.240.10:FF:000001">
    <property type="entry name" value="Tyrosine--tRNA ligase"/>
    <property type="match status" value="1"/>
</dbReference>
<dbReference type="Gene3D" id="1.10.240.10">
    <property type="entry name" value="Tyrosyl-Transfer RNA Synthetase"/>
    <property type="match status" value="1"/>
</dbReference>
<dbReference type="InterPro" id="IPR002305">
    <property type="entry name" value="aa-tRNA-synth_Ic"/>
</dbReference>
<dbReference type="InterPro" id="IPR036986">
    <property type="entry name" value="S4_RNA-bd_sf"/>
</dbReference>
<protein>
    <recommendedName>
        <fullName evidence="2">tyrosine--tRNA ligase</fullName>
        <ecNumber evidence="2">6.1.1.1</ecNumber>
    </recommendedName>
    <alternativeName>
        <fullName evidence="10">Tyrosyl-tRNA synthetase</fullName>
    </alternativeName>
</protein>
<name>A0A380TH74_9ZZZZ</name>
<dbReference type="Pfam" id="PF00579">
    <property type="entry name" value="tRNA-synt_1b"/>
    <property type="match status" value="1"/>
</dbReference>
<keyword evidence="6" id="KW-0067">ATP-binding</keyword>